<dbReference type="GO" id="GO:0009245">
    <property type="term" value="P:lipid A biosynthetic process"/>
    <property type="evidence" value="ECO:0007669"/>
    <property type="project" value="TreeGrafter"/>
</dbReference>
<comment type="catalytic activity">
    <reaction evidence="7 8">
        <text>lipid IVA (E. coli) + CMP-3-deoxy-beta-D-manno-octulosonate = alpha-Kdo-(2-&gt;6)-lipid IVA (E. coli) + CMP + H(+)</text>
        <dbReference type="Rhea" id="RHEA:28066"/>
        <dbReference type="ChEBI" id="CHEBI:15378"/>
        <dbReference type="ChEBI" id="CHEBI:58603"/>
        <dbReference type="ChEBI" id="CHEBI:60364"/>
        <dbReference type="ChEBI" id="CHEBI:60377"/>
        <dbReference type="ChEBI" id="CHEBI:85987"/>
        <dbReference type="EC" id="2.4.99.12"/>
    </reaction>
</comment>
<evidence type="ECO:0000259" key="9">
    <source>
        <dbReference type="Pfam" id="PF04413"/>
    </source>
</evidence>
<dbReference type="GO" id="GO:0043842">
    <property type="term" value="F:Kdo transferase activity"/>
    <property type="evidence" value="ECO:0007669"/>
    <property type="project" value="UniProtKB-EC"/>
</dbReference>
<dbReference type="InterPro" id="IPR038107">
    <property type="entry name" value="Glycos_transf_N_sf"/>
</dbReference>
<evidence type="ECO:0000313" key="10">
    <source>
        <dbReference type="EMBL" id="SLN35069.1"/>
    </source>
</evidence>
<proteinExistence type="inferred from homology"/>
<dbReference type="EC" id="2.4.99.12" evidence="3 8"/>
<reference evidence="10 11" key="1">
    <citation type="submission" date="2017-03" db="EMBL/GenBank/DDBJ databases">
        <authorList>
            <person name="Afonso C.L."/>
            <person name="Miller P.J."/>
            <person name="Scott M.A."/>
            <person name="Spackman E."/>
            <person name="Goraichik I."/>
            <person name="Dimitrov K.M."/>
            <person name="Suarez D.L."/>
            <person name="Swayne D.E."/>
        </authorList>
    </citation>
    <scope>NUCLEOTIDE SEQUENCE [LARGE SCALE GENOMIC DNA]</scope>
    <source>
        <strain evidence="10 11">CECT 8397</strain>
    </source>
</reference>
<dbReference type="GO" id="GO:0005886">
    <property type="term" value="C:plasma membrane"/>
    <property type="evidence" value="ECO:0007669"/>
    <property type="project" value="UniProtKB-SubCell"/>
</dbReference>
<accession>A0A1Y5SDD1</accession>
<organism evidence="10 11">
    <name type="scientific">Pseudooctadecabacter jejudonensis</name>
    <dbReference type="NCBI Taxonomy" id="1391910"/>
    <lineage>
        <taxon>Bacteria</taxon>
        <taxon>Pseudomonadati</taxon>
        <taxon>Pseudomonadota</taxon>
        <taxon>Alphaproteobacteria</taxon>
        <taxon>Rhodobacterales</taxon>
        <taxon>Paracoccaceae</taxon>
        <taxon>Pseudooctadecabacter</taxon>
    </lineage>
</organism>
<keyword evidence="8" id="KW-1003">Cell membrane</keyword>
<keyword evidence="11" id="KW-1185">Reference proteome</keyword>
<dbReference type="Pfam" id="PF04413">
    <property type="entry name" value="Glycos_transf_N"/>
    <property type="match status" value="1"/>
</dbReference>
<protein>
    <recommendedName>
        <fullName evidence="4 8">3-deoxy-D-manno-octulosonic acid transferase</fullName>
        <shortName evidence="8">Kdo transferase</shortName>
        <ecNumber evidence="3 8">2.4.99.12</ecNumber>
    </recommendedName>
    <alternativeName>
        <fullName evidence="6 8">Lipid IV(A) 3-deoxy-D-manno-octulosonic acid transferase</fullName>
    </alternativeName>
</protein>
<dbReference type="PANTHER" id="PTHR42755">
    <property type="entry name" value="3-DEOXY-MANNO-OCTULOSONATE CYTIDYLYLTRANSFERASE"/>
    <property type="match status" value="1"/>
</dbReference>
<dbReference type="PANTHER" id="PTHR42755:SF1">
    <property type="entry name" value="3-DEOXY-D-MANNO-OCTULOSONIC ACID TRANSFERASE, MITOCHONDRIAL-RELATED"/>
    <property type="match status" value="1"/>
</dbReference>
<evidence type="ECO:0000256" key="7">
    <source>
        <dbReference type="ARBA" id="ARBA00049183"/>
    </source>
</evidence>
<evidence type="ECO:0000256" key="8">
    <source>
        <dbReference type="RuleBase" id="RU365103"/>
    </source>
</evidence>
<dbReference type="EMBL" id="FWFT01000002">
    <property type="protein sequence ID" value="SLN35069.1"/>
    <property type="molecule type" value="Genomic_DNA"/>
</dbReference>
<comment type="pathway">
    <text evidence="2 8">Bacterial outer membrane biogenesis; LPS core biosynthesis.</text>
</comment>
<evidence type="ECO:0000256" key="4">
    <source>
        <dbReference type="ARBA" id="ARBA00019077"/>
    </source>
</evidence>
<dbReference type="InterPro" id="IPR007507">
    <property type="entry name" value="Glycos_transf_N"/>
</dbReference>
<dbReference type="Gene3D" id="3.40.50.11720">
    <property type="entry name" value="3-Deoxy-D-manno-octulosonic-acid transferase, N-terminal domain"/>
    <property type="match status" value="1"/>
</dbReference>
<sequence length="376" mass="39754">MIWVHCGDAAATPSTVSLVQRLVDQSDGVEILLTGAMDFLATLTDLPGSVTLQDLPADSPTRARAFLDANEPRSLIWNGGPLRPALLRSVAAAAIPATLINAQVDGIIAGTSRWIPGAAKAAVQAFDLILTADGATATRLRRGGVAPEKVRATGPILEDPIPLTYDANEFTVMVEAMQSRPLWHASHVTGSEVKDMAAAHLAASRKSHRMLLVLTPRDLDSGPEVATTLREAGLKTGLRSDGDDPDMDMQAYVTDLEGEIGLWSRVAPLTFIGGTLNGHGPAASPFEQIILGSAVVHGPHKSPHVARFDRLSSVEASREIRTASELGIAVGSLLSPEQTARMAFAGWEEITKSSDLINGLIEAAITHADTAQGRQR</sequence>
<dbReference type="GO" id="GO:0009244">
    <property type="term" value="P:lipopolysaccharide core region biosynthetic process"/>
    <property type="evidence" value="ECO:0007669"/>
    <property type="project" value="UniProtKB-UniRule"/>
</dbReference>
<comment type="subcellular location">
    <subcellularLocation>
        <location evidence="8">Cell membrane</location>
    </subcellularLocation>
</comment>
<evidence type="ECO:0000256" key="3">
    <source>
        <dbReference type="ARBA" id="ARBA00012621"/>
    </source>
</evidence>
<evidence type="ECO:0000256" key="1">
    <source>
        <dbReference type="ARBA" id="ARBA00003394"/>
    </source>
</evidence>
<gene>
    <name evidence="10" type="primary">waaA_1</name>
    <name evidence="10" type="ORF">PSJ8397_01761</name>
</gene>
<evidence type="ECO:0000256" key="2">
    <source>
        <dbReference type="ARBA" id="ARBA00004713"/>
    </source>
</evidence>
<dbReference type="UniPathway" id="UPA00958"/>
<evidence type="ECO:0000256" key="6">
    <source>
        <dbReference type="ARBA" id="ARBA00031445"/>
    </source>
</evidence>
<keyword evidence="8" id="KW-0472">Membrane</keyword>
<feature type="domain" description="3-deoxy-D-manno-octulosonic-acid transferase N-terminal" evidence="9">
    <location>
        <begin position="2"/>
        <end position="156"/>
    </location>
</feature>
<evidence type="ECO:0000313" key="11">
    <source>
        <dbReference type="Proteomes" id="UP000193623"/>
    </source>
</evidence>
<name>A0A1Y5SDD1_9RHOB</name>
<dbReference type="OrthoDB" id="9789797at2"/>
<keyword evidence="5 8" id="KW-0808">Transferase</keyword>
<evidence type="ECO:0000256" key="5">
    <source>
        <dbReference type="ARBA" id="ARBA00022679"/>
    </source>
</evidence>
<dbReference type="RefSeq" id="WP_085864160.1">
    <property type="nucleotide sequence ID" value="NZ_FWFT01000002.1"/>
</dbReference>
<dbReference type="InterPro" id="IPR039901">
    <property type="entry name" value="Kdotransferase"/>
</dbReference>
<dbReference type="AlphaFoldDB" id="A0A1Y5SDD1"/>
<comment type="similarity">
    <text evidence="8">Belongs to the glycosyltransferase group 1 family.</text>
</comment>
<keyword evidence="8" id="KW-0448">Lipopolysaccharide biosynthesis</keyword>
<keyword evidence="10" id="KW-0328">Glycosyltransferase</keyword>
<dbReference type="Gene3D" id="3.40.50.2000">
    <property type="entry name" value="Glycogen Phosphorylase B"/>
    <property type="match status" value="1"/>
</dbReference>
<dbReference type="Proteomes" id="UP000193623">
    <property type="component" value="Unassembled WGS sequence"/>
</dbReference>
<comment type="function">
    <text evidence="1 8">Involved in lipopolysaccharide (LPS) biosynthesis. Catalyzes the transfer of 3-deoxy-D-manno-octulosonate (Kdo) residue(s) from CMP-Kdo to lipid IV(A), the tetraacyldisaccharide-1,4'-bisphosphate precursor of lipid A.</text>
</comment>